<comment type="caution">
    <text evidence="3">The sequence shown here is derived from an EMBL/GenBank/DDBJ whole genome shotgun (WGS) entry which is preliminary data.</text>
</comment>
<dbReference type="EMBL" id="LGRX02032774">
    <property type="protein sequence ID" value="KAK3243563.1"/>
    <property type="molecule type" value="Genomic_DNA"/>
</dbReference>
<keyword evidence="1" id="KW-0175">Coiled coil</keyword>
<accession>A0AAE0EWY5</accession>
<feature type="region of interest" description="Disordered" evidence="2">
    <location>
        <begin position="334"/>
        <end position="353"/>
    </location>
</feature>
<organism evidence="3 4">
    <name type="scientific">Cymbomonas tetramitiformis</name>
    <dbReference type="NCBI Taxonomy" id="36881"/>
    <lineage>
        <taxon>Eukaryota</taxon>
        <taxon>Viridiplantae</taxon>
        <taxon>Chlorophyta</taxon>
        <taxon>Pyramimonadophyceae</taxon>
        <taxon>Pyramimonadales</taxon>
        <taxon>Pyramimonadaceae</taxon>
        <taxon>Cymbomonas</taxon>
    </lineage>
</organism>
<evidence type="ECO:0000313" key="4">
    <source>
        <dbReference type="Proteomes" id="UP001190700"/>
    </source>
</evidence>
<sequence length="587" mass="64692">SYVSDDADTSMRESLYQARIEQEAAQSSCEEAAAGLSEAQAKVKGLAAEIEEHAQSHAAAVNALDKKAPGFLKAKLQSEHEFRKRARRLEPKLAEAKKLVTAQDAVKTLEGEHALIQERRLQEALSRQQDGMSSGRHVIGSAPCLQKALSRQQDGMSSGDEEDAYDVASSLLRDPNLNSTALLNEMARLQEQLEGKQDLELAAQAARVTLQLQKAELKRDEVQELKRVLLMKYAQPAPNPKDEDTDDEGSDGKCDEEDLNDLEPDVGKIQAELRMRRVREIELKRRLCIAHADKEELKANLAEEKHEHTLAASLIGKMETEIGALSAQLMQTDSRGSFSPLRSPAAQEQSDQGTLSVLKVASQKLTEENHELKLKLEALQIPGGGQVFTDLEAEVEELRARLVLMSVQVAESEAEKDQLRKIHNTFSLPAFSEISQFRPEVSFRARCLDPTMVNAPGGLQVWVLVNKEGLRLFARGLNQFFPMDHIQRFNVDGDYFLFQCSKTDGTKGVENHSLYASEVVAGCIKAAMRVAMDSKLNTTPPPDTIRALMAREQALKSAHSPDALLPPSPSSSPRTSPRTSPTHPASA</sequence>
<feature type="coiled-coil region" evidence="1">
    <location>
        <begin position="388"/>
        <end position="415"/>
    </location>
</feature>
<name>A0AAE0EWY5_9CHLO</name>
<feature type="coiled-coil region" evidence="1">
    <location>
        <begin position="179"/>
        <end position="232"/>
    </location>
</feature>
<dbReference type="Proteomes" id="UP001190700">
    <property type="component" value="Unassembled WGS sequence"/>
</dbReference>
<protein>
    <submittedName>
        <fullName evidence="3">Uncharacterized protein</fullName>
    </submittedName>
</protein>
<feature type="region of interest" description="Disordered" evidence="2">
    <location>
        <begin position="555"/>
        <end position="587"/>
    </location>
</feature>
<feature type="region of interest" description="Disordered" evidence="2">
    <location>
        <begin position="233"/>
        <end position="261"/>
    </location>
</feature>
<evidence type="ECO:0000313" key="3">
    <source>
        <dbReference type="EMBL" id="KAK3243563.1"/>
    </source>
</evidence>
<feature type="compositionally biased region" description="Low complexity" evidence="2">
    <location>
        <begin position="571"/>
        <end position="587"/>
    </location>
</feature>
<reference evidence="3 4" key="1">
    <citation type="journal article" date="2015" name="Genome Biol. Evol.">
        <title>Comparative Genomics of a Bacterivorous Green Alga Reveals Evolutionary Causalities and Consequences of Phago-Mixotrophic Mode of Nutrition.</title>
        <authorList>
            <person name="Burns J.A."/>
            <person name="Paasch A."/>
            <person name="Narechania A."/>
            <person name="Kim E."/>
        </authorList>
    </citation>
    <scope>NUCLEOTIDE SEQUENCE [LARGE SCALE GENOMIC DNA]</scope>
    <source>
        <strain evidence="3 4">PLY_AMNH</strain>
    </source>
</reference>
<gene>
    <name evidence="3" type="ORF">CYMTET_46792</name>
</gene>
<feature type="compositionally biased region" description="Acidic residues" evidence="2">
    <location>
        <begin position="243"/>
        <end position="261"/>
    </location>
</feature>
<proteinExistence type="predicted"/>
<keyword evidence="4" id="KW-1185">Reference proteome</keyword>
<evidence type="ECO:0000256" key="2">
    <source>
        <dbReference type="SAM" id="MobiDB-lite"/>
    </source>
</evidence>
<dbReference type="AlphaFoldDB" id="A0AAE0EWY5"/>
<evidence type="ECO:0000256" key="1">
    <source>
        <dbReference type="SAM" id="Coils"/>
    </source>
</evidence>
<feature type="non-terminal residue" evidence="3">
    <location>
        <position position="1"/>
    </location>
</feature>